<dbReference type="Pfam" id="PF06809">
    <property type="entry name" value="NPDC1"/>
    <property type="match status" value="1"/>
</dbReference>
<gene>
    <name evidence="2" type="ORF">EG68_01077</name>
</gene>
<dbReference type="Proteomes" id="UP000822476">
    <property type="component" value="Unassembled WGS sequence"/>
</dbReference>
<keyword evidence="1" id="KW-1133">Transmembrane helix</keyword>
<keyword evidence="1" id="KW-0812">Transmembrane</keyword>
<evidence type="ECO:0008006" key="4">
    <source>
        <dbReference type="Google" id="ProtNLM"/>
    </source>
</evidence>
<feature type="transmembrane region" description="Helical" evidence="1">
    <location>
        <begin position="48"/>
        <end position="75"/>
    </location>
</feature>
<comment type="caution">
    <text evidence="2">The sequence shown here is derived from an EMBL/GenBank/DDBJ whole genome shotgun (WGS) entry which is preliminary data.</text>
</comment>
<evidence type="ECO:0000256" key="1">
    <source>
        <dbReference type="SAM" id="Phobius"/>
    </source>
</evidence>
<accession>A0A8S9ZCA0</accession>
<dbReference type="PANTHER" id="PTHR23352">
    <property type="entry name" value="NEURAL PROLIFERATION DIFFERENTIATION AND CONTROL PROTEIN-1 NPDC-1 PROTEIN"/>
    <property type="match status" value="1"/>
</dbReference>
<feature type="transmembrane region" description="Helical" evidence="1">
    <location>
        <begin position="12"/>
        <end position="28"/>
    </location>
</feature>
<sequence length="170" mass="18929">MGTNLIMRRKKYHRLWIILVMVMERALGLTEHTPVPPSSKNTKLGSDLAIYLGVTIATALIVSTIFCSVWLLIILKGSRRRDCASADSVLKGLQNSDDQKLATSAQRYHFAHQKQQMLSRTSGSPEQPVKDETDAETENIIYECPGLAATTKLEVTNPVFEMPLEKVRSG</sequence>
<evidence type="ECO:0000313" key="3">
    <source>
        <dbReference type="Proteomes" id="UP000822476"/>
    </source>
</evidence>
<dbReference type="GO" id="GO:0016020">
    <property type="term" value="C:membrane"/>
    <property type="evidence" value="ECO:0007669"/>
    <property type="project" value="InterPro"/>
</dbReference>
<dbReference type="InterPro" id="IPR009635">
    <property type="entry name" value="NPDC1"/>
</dbReference>
<dbReference type="EMBL" id="JTDE01000340">
    <property type="protein sequence ID" value="KAF7261537.1"/>
    <property type="molecule type" value="Genomic_DNA"/>
</dbReference>
<evidence type="ECO:0000313" key="2">
    <source>
        <dbReference type="EMBL" id="KAF7261537.1"/>
    </source>
</evidence>
<name>A0A8S9ZCA0_9TREM</name>
<proteinExistence type="predicted"/>
<protein>
    <recommendedName>
        <fullName evidence="4">Neural proliferation differentiation and control protein 1</fullName>
    </recommendedName>
</protein>
<dbReference type="PANTHER" id="PTHR23352:SF2">
    <property type="entry name" value="NEURAL PROLIFERATION DIFFERENTIATION AND CONTROL PROTEIN 1"/>
    <property type="match status" value="1"/>
</dbReference>
<reference evidence="2" key="1">
    <citation type="submission" date="2019-07" db="EMBL/GenBank/DDBJ databases">
        <title>Annotation for the trematode Paragonimus miyazaki's.</title>
        <authorList>
            <person name="Choi Y.-J."/>
        </authorList>
    </citation>
    <scope>NUCLEOTIDE SEQUENCE</scope>
    <source>
        <strain evidence="2">Japan</strain>
    </source>
</reference>
<dbReference type="AlphaFoldDB" id="A0A8S9ZCA0"/>
<keyword evidence="1" id="KW-0472">Membrane</keyword>
<dbReference type="OrthoDB" id="6270617at2759"/>
<keyword evidence="3" id="KW-1185">Reference proteome</keyword>
<organism evidence="2 3">
    <name type="scientific">Paragonimus skrjabini miyazakii</name>
    <dbReference type="NCBI Taxonomy" id="59628"/>
    <lineage>
        <taxon>Eukaryota</taxon>
        <taxon>Metazoa</taxon>
        <taxon>Spiralia</taxon>
        <taxon>Lophotrochozoa</taxon>
        <taxon>Platyhelminthes</taxon>
        <taxon>Trematoda</taxon>
        <taxon>Digenea</taxon>
        <taxon>Plagiorchiida</taxon>
        <taxon>Troglotremata</taxon>
        <taxon>Troglotrematidae</taxon>
        <taxon>Paragonimus</taxon>
    </lineage>
</organism>